<name>A0A8K0KKH2_LADFU</name>
<reference evidence="1" key="1">
    <citation type="submission" date="2013-04" db="EMBL/GenBank/DDBJ databases">
        <authorList>
            <person name="Qu J."/>
            <person name="Murali S.C."/>
            <person name="Bandaranaike D."/>
            <person name="Bellair M."/>
            <person name="Blankenburg K."/>
            <person name="Chao H."/>
            <person name="Dinh H."/>
            <person name="Doddapaneni H."/>
            <person name="Downs B."/>
            <person name="Dugan-Rocha S."/>
            <person name="Elkadiri S."/>
            <person name="Gnanaolivu R.D."/>
            <person name="Hernandez B."/>
            <person name="Javaid M."/>
            <person name="Jayaseelan J.C."/>
            <person name="Lee S."/>
            <person name="Li M."/>
            <person name="Ming W."/>
            <person name="Munidasa M."/>
            <person name="Muniz J."/>
            <person name="Nguyen L."/>
            <person name="Ongeri F."/>
            <person name="Osuji N."/>
            <person name="Pu L.-L."/>
            <person name="Puazo M."/>
            <person name="Qu C."/>
            <person name="Quiroz J."/>
            <person name="Raj R."/>
            <person name="Weissenberger G."/>
            <person name="Xin Y."/>
            <person name="Zou X."/>
            <person name="Han Y."/>
            <person name="Richards S."/>
            <person name="Worley K."/>
            <person name="Muzny D."/>
            <person name="Gibbs R."/>
        </authorList>
    </citation>
    <scope>NUCLEOTIDE SEQUENCE</scope>
    <source>
        <strain evidence="1">Sampled in the wild</strain>
    </source>
</reference>
<protein>
    <recommendedName>
        <fullName evidence="3">Factor VIII intron 22 protein</fullName>
    </recommendedName>
</protein>
<dbReference type="InterPro" id="IPR011990">
    <property type="entry name" value="TPR-like_helical_dom_sf"/>
</dbReference>
<dbReference type="Gene3D" id="1.25.40.10">
    <property type="entry name" value="Tetratricopeptide repeat domain"/>
    <property type="match status" value="1"/>
</dbReference>
<dbReference type="AlphaFoldDB" id="A0A8K0KKH2"/>
<dbReference type="PANTHER" id="PTHR16797:SF4">
    <property type="entry name" value="40-KDA HUNTINGTIN-ASSOCIATED PROTEIN"/>
    <property type="match status" value="1"/>
</dbReference>
<sequence>MTDGGGGISDFPGQYRNISCKLKKRFLRNPNVKEASEQFGSLAKHLQAEGQPHYSGYCCLAVARCEKKLGNHSGETASLIKAARLFLEAEKRNYSLRCPSFDEHLQAAVSCYNSAIKLHVDCGQNGPAAALCLELGDSLMELDRPADASEQFAAALLGIRDYDGALGVFNEMASLISQHGGGSCGAYRDMQRHCEVTRVLLLLVLQPTPLRLSPNLAQVLEKYAWTGEEGDDSGNNQTGEHSLPFYEVVLQALLSVFYVSKTLSLGNSRERDFFVEVDFLSQDLFLLLQSLVMACQAHDVDSLSTLEADLWPHMQWPEQKDLLRVLVSRMTQ</sequence>
<gene>
    <name evidence="1" type="ORF">J437_LFUL013488</name>
</gene>
<dbReference type="EMBL" id="KZ308920">
    <property type="protein sequence ID" value="KAG8235526.1"/>
    <property type="molecule type" value="Genomic_DNA"/>
</dbReference>
<comment type="caution">
    <text evidence="1">The sequence shown here is derived from an EMBL/GenBank/DDBJ whole genome shotgun (WGS) entry which is preliminary data.</text>
</comment>
<dbReference type="Proteomes" id="UP000792457">
    <property type="component" value="Unassembled WGS sequence"/>
</dbReference>
<organism evidence="1 2">
    <name type="scientific">Ladona fulva</name>
    <name type="common">Scarce chaser dragonfly</name>
    <name type="synonym">Libellula fulva</name>
    <dbReference type="NCBI Taxonomy" id="123851"/>
    <lineage>
        <taxon>Eukaryota</taxon>
        <taxon>Metazoa</taxon>
        <taxon>Ecdysozoa</taxon>
        <taxon>Arthropoda</taxon>
        <taxon>Hexapoda</taxon>
        <taxon>Insecta</taxon>
        <taxon>Pterygota</taxon>
        <taxon>Palaeoptera</taxon>
        <taxon>Odonata</taxon>
        <taxon>Epiprocta</taxon>
        <taxon>Anisoptera</taxon>
        <taxon>Libelluloidea</taxon>
        <taxon>Libellulidae</taxon>
        <taxon>Ladona</taxon>
    </lineage>
</organism>
<evidence type="ECO:0008006" key="3">
    <source>
        <dbReference type="Google" id="ProtNLM"/>
    </source>
</evidence>
<keyword evidence="2" id="KW-1185">Reference proteome</keyword>
<dbReference type="InterPro" id="IPR039494">
    <property type="entry name" value="F8A"/>
</dbReference>
<dbReference type="PANTHER" id="PTHR16797">
    <property type="entry name" value="FACTOR VIII-ASSOCIATED GENE 1"/>
    <property type="match status" value="1"/>
</dbReference>
<proteinExistence type="predicted"/>
<dbReference type="GO" id="GO:0005769">
    <property type="term" value="C:early endosome"/>
    <property type="evidence" value="ECO:0007669"/>
    <property type="project" value="TreeGrafter"/>
</dbReference>
<dbReference type="GO" id="GO:0099518">
    <property type="term" value="P:vesicle cytoskeletal trafficking"/>
    <property type="evidence" value="ECO:0007669"/>
    <property type="project" value="TreeGrafter"/>
</dbReference>
<reference evidence="1" key="2">
    <citation type="submission" date="2017-10" db="EMBL/GenBank/DDBJ databases">
        <title>Ladona fulva Genome sequencing and assembly.</title>
        <authorList>
            <person name="Murali S."/>
            <person name="Richards S."/>
            <person name="Bandaranaike D."/>
            <person name="Bellair M."/>
            <person name="Blankenburg K."/>
            <person name="Chao H."/>
            <person name="Dinh H."/>
            <person name="Doddapaneni H."/>
            <person name="Dugan-Rocha S."/>
            <person name="Elkadiri S."/>
            <person name="Gnanaolivu R."/>
            <person name="Hernandez B."/>
            <person name="Skinner E."/>
            <person name="Javaid M."/>
            <person name="Lee S."/>
            <person name="Li M."/>
            <person name="Ming W."/>
            <person name="Munidasa M."/>
            <person name="Muniz J."/>
            <person name="Nguyen L."/>
            <person name="Hughes D."/>
            <person name="Osuji N."/>
            <person name="Pu L.-L."/>
            <person name="Puazo M."/>
            <person name="Qu C."/>
            <person name="Quiroz J."/>
            <person name="Raj R."/>
            <person name="Weissenberger G."/>
            <person name="Xin Y."/>
            <person name="Zou X."/>
            <person name="Han Y."/>
            <person name="Worley K."/>
            <person name="Muzny D."/>
            <person name="Gibbs R."/>
        </authorList>
    </citation>
    <scope>NUCLEOTIDE SEQUENCE</scope>
    <source>
        <strain evidence="1">Sampled in the wild</strain>
    </source>
</reference>
<dbReference type="OrthoDB" id="10249246at2759"/>
<accession>A0A8K0KKH2</accession>
<dbReference type="SUPFAM" id="SSF48452">
    <property type="entry name" value="TPR-like"/>
    <property type="match status" value="1"/>
</dbReference>
<evidence type="ECO:0000313" key="1">
    <source>
        <dbReference type="EMBL" id="KAG8235526.1"/>
    </source>
</evidence>
<evidence type="ECO:0000313" key="2">
    <source>
        <dbReference type="Proteomes" id="UP000792457"/>
    </source>
</evidence>